<proteinExistence type="predicted"/>
<organism evidence="1 2">
    <name type="scientific">Domibacillus aminovorans</name>
    <dbReference type="NCBI Taxonomy" id="29332"/>
    <lineage>
        <taxon>Bacteria</taxon>
        <taxon>Bacillati</taxon>
        <taxon>Bacillota</taxon>
        <taxon>Bacilli</taxon>
        <taxon>Bacillales</taxon>
        <taxon>Bacillaceae</taxon>
        <taxon>Domibacillus</taxon>
    </lineage>
</organism>
<name>A0A177L1V0_9BACI</name>
<evidence type="ECO:0000313" key="1">
    <source>
        <dbReference type="EMBL" id="OAH59374.1"/>
    </source>
</evidence>
<sequence length="113" mass="13593">MRLTPKQQKFADYYSVPIEVLENAIQHNFTSLTLNERLQAQRNEVILKLRQVVTSGLYEGQTYRTMARSIQDHMEMSATKAIRIVRTESKRRYYFVVDYYEEKRKKRTSYVFV</sequence>
<comment type="caution">
    <text evidence="1">The sequence shown here is derived from an EMBL/GenBank/DDBJ whole genome shotgun (WGS) entry which is preliminary data.</text>
</comment>
<keyword evidence="2" id="KW-1185">Reference proteome</keyword>
<reference evidence="1 2" key="1">
    <citation type="submission" date="2016-01" db="EMBL/GenBank/DDBJ databases">
        <title>Investigation of taxonomic status of Bacillus aminovorans.</title>
        <authorList>
            <person name="Verma A."/>
            <person name="Pal Y."/>
            <person name="Krishnamurthi S."/>
        </authorList>
    </citation>
    <scope>NUCLEOTIDE SEQUENCE [LARGE SCALE GENOMIC DNA]</scope>
    <source>
        <strain evidence="1 2">DSM 1314</strain>
    </source>
</reference>
<protein>
    <submittedName>
        <fullName evidence="1">Uncharacterized protein</fullName>
    </submittedName>
</protein>
<evidence type="ECO:0000313" key="2">
    <source>
        <dbReference type="Proteomes" id="UP000076935"/>
    </source>
</evidence>
<dbReference type="AlphaFoldDB" id="A0A177L1V0"/>
<dbReference type="Proteomes" id="UP000076935">
    <property type="component" value="Unassembled WGS sequence"/>
</dbReference>
<dbReference type="EMBL" id="LQWY01000062">
    <property type="protein sequence ID" value="OAH59374.1"/>
    <property type="molecule type" value="Genomic_DNA"/>
</dbReference>
<dbReference type="RefSeq" id="WP_063966495.1">
    <property type="nucleotide sequence ID" value="NZ_JBCNAN010000020.1"/>
</dbReference>
<gene>
    <name evidence="1" type="ORF">AWH49_18585</name>
</gene>
<accession>A0A177L1V0</accession>